<dbReference type="PANTHER" id="PTHR32305:SF15">
    <property type="entry name" value="PROTEIN RHSA-RELATED"/>
    <property type="match status" value="1"/>
</dbReference>
<dbReference type="InterPro" id="IPR022385">
    <property type="entry name" value="Rhs_assc_core"/>
</dbReference>
<dbReference type="Gene3D" id="2.180.10.10">
    <property type="entry name" value="RHS repeat-associated core"/>
    <property type="match status" value="1"/>
</dbReference>
<dbReference type="InterPro" id="IPR050708">
    <property type="entry name" value="T6SS_VgrG/RHS"/>
</dbReference>
<accession>A0A2N7VFX2</accession>
<dbReference type="AlphaFoldDB" id="A0A2N7VFX2"/>
<gene>
    <name evidence="1" type="ORF">C0Z19_26520</name>
</gene>
<dbReference type="PRINTS" id="PR00394">
    <property type="entry name" value="RHSPROTEIN"/>
</dbReference>
<evidence type="ECO:0000313" key="1">
    <source>
        <dbReference type="EMBL" id="PMS16057.1"/>
    </source>
</evidence>
<evidence type="ECO:0000313" key="2">
    <source>
        <dbReference type="Proteomes" id="UP000235347"/>
    </source>
</evidence>
<dbReference type="Proteomes" id="UP000235347">
    <property type="component" value="Unassembled WGS sequence"/>
</dbReference>
<protein>
    <recommendedName>
        <fullName evidence="3">RHS repeat-associated core domain-containing protein</fullName>
    </recommendedName>
</protein>
<name>A0A2N7VFX2_9BURK</name>
<sequence>MAGILKVTQSGWKVASADAHTCAAILLAQSTRKGHSVFPGQYFDRESGLSYNRFRYYDPQVGRYVNQDPIGLKGGWNLICYSN</sequence>
<dbReference type="PANTHER" id="PTHR32305">
    <property type="match status" value="1"/>
</dbReference>
<keyword evidence="2" id="KW-1185">Reference proteome</keyword>
<proteinExistence type="predicted"/>
<comment type="caution">
    <text evidence="1">The sequence shown here is derived from an EMBL/GenBank/DDBJ whole genome shotgun (WGS) entry which is preliminary data.</text>
</comment>
<reference evidence="1 2" key="1">
    <citation type="submission" date="2018-01" db="EMBL/GenBank/DDBJ databases">
        <title>Whole genome analyses suggest that Burkholderia sensu lato contains two further novel genera in the rhizoxinica-symbiotica group Mycetohabitans gen. nov., and Trinickia gen. nov.: implications for the evolution of diazotrophy and nodulation in the Burkholderiaceae.</title>
        <authorList>
            <person name="Estrada-de los Santos P."/>
            <person name="Palmer M."/>
            <person name="Chavez-Ramirez B."/>
            <person name="Beukes C."/>
            <person name="Steenkamp E.T."/>
            <person name="Hirsch A.M."/>
            <person name="Manyaka P."/>
            <person name="Maluk M."/>
            <person name="Lafos M."/>
            <person name="Crook M."/>
            <person name="Gross E."/>
            <person name="Simon M.F."/>
            <person name="Bueno dos Reis Junior F."/>
            <person name="Poole P.S."/>
            <person name="Venter S.N."/>
            <person name="James E.K."/>
        </authorList>
    </citation>
    <scope>NUCLEOTIDE SEQUENCE [LARGE SCALE GENOMIC DNA]</scope>
    <source>
        <strain evidence="1 2">GP25-8</strain>
    </source>
</reference>
<evidence type="ECO:0008006" key="3">
    <source>
        <dbReference type="Google" id="ProtNLM"/>
    </source>
</evidence>
<dbReference type="EMBL" id="PNYB01000039">
    <property type="protein sequence ID" value="PMS16057.1"/>
    <property type="molecule type" value="Genomic_DNA"/>
</dbReference>
<dbReference type="NCBIfam" id="TIGR03696">
    <property type="entry name" value="Rhs_assc_core"/>
    <property type="match status" value="1"/>
</dbReference>
<organism evidence="1 2">
    <name type="scientific">Trinickia soli</name>
    <dbReference type="NCBI Taxonomy" id="380675"/>
    <lineage>
        <taxon>Bacteria</taxon>
        <taxon>Pseudomonadati</taxon>
        <taxon>Pseudomonadota</taxon>
        <taxon>Betaproteobacteria</taxon>
        <taxon>Burkholderiales</taxon>
        <taxon>Burkholderiaceae</taxon>
        <taxon>Trinickia</taxon>
    </lineage>
</organism>